<comment type="caution">
    <text evidence="2">The sequence shown here is derived from an EMBL/GenBank/DDBJ whole genome shotgun (WGS) entry which is preliminary data.</text>
</comment>
<gene>
    <name evidence="2" type="ORF">DIS24_g6861</name>
</gene>
<reference evidence="2" key="1">
    <citation type="submission" date="2023-06" db="EMBL/GenBank/DDBJ databases">
        <title>Multi-omics analyses reveal the molecular pathogenesis toolkit of Lasiodiplodia hormozganensis, a cross-kingdom pathogen.</title>
        <authorList>
            <person name="Felix C."/>
            <person name="Meneses R."/>
            <person name="Goncalves M.F.M."/>
            <person name="Tilleman L."/>
            <person name="Duarte A.S."/>
            <person name="Jorrin-Novo J.V."/>
            <person name="Van De Peer Y."/>
            <person name="Deforce D."/>
            <person name="Van Nieuwerburgh F."/>
            <person name="Esteves A.C."/>
            <person name="Alves A."/>
        </authorList>
    </citation>
    <scope>NUCLEOTIDE SEQUENCE</scope>
    <source>
        <strain evidence="2">CBS 339.90</strain>
    </source>
</reference>
<feature type="compositionally biased region" description="Polar residues" evidence="1">
    <location>
        <begin position="123"/>
        <end position="133"/>
    </location>
</feature>
<evidence type="ECO:0000313" key="3">
    <source>
        <dbReference type="Proteomes" id="UP001175001"/>
    </source>
</evidence>
<dbReference type="AlphaFoldDB" id="A0AA39YCZ7"/>
<accession>A0AA39YCZ7</accession>
<evidence type="ECO:0000313" key="2">
    <source>
        <dbReference type="EMBL" id="KAK0650371.1"/>
    </source>
</evidence>
<dbReference type="EMBL" id="JAUJDW010000036">
    <property type="protein sequence ID" value="KAK0650371.1"/>
    <property type="molecule type" value="Genomic_DNA"/>
</dbReference>
<feature type="compositionally biased region" description="Basic and acidic residues" evidence="1">
    <location>
        <begin position="157"/>
        <end position="170"/>
    </location>
</feature>
<name>A0AA39YCZ7_9PEZI</name>
<keyword evidence="3" id="KW-1185">Reference proteome</keyword>
<protein>
    <submittedName>
        <fullName evidence="2">Uncharacterized protein</fullName>
    </submittedName>
</protein>
<feature type="region of interest" description="Disordered" evidence="1">
    <location>
        <begin position="114"/>
        <end position="196"/>
    </location>
</feature>
<proteinExistence type="predicted"/>
<sequence length="196" mass="22376">MSEPRKHIRHQDPPYSIMWLQVIGDAIREASLSREVKAQIMAFVIEIRRHRLSEPTRGFYYQQIKRVLELYTKNCDLEQLVASLDILVEEVEGELSFDKSGYVAPTVYVDRDQPDTIRVVPEDTSSSRHQSTGGARKEDGVQKRDHHPSHADSPGDPNKDLPKELPKKPTENAQTPKIMIRPQPVSEFKDAAPQVQ</sequence>
<dbReference type="Proteomes" id="UP001175001">
    <property type="component" value="Unassembled WGS sequence"/>
</dbReference>
<organism evidence="2 3">
    <name type="scientific">Lasiodiplodia hormozganensis</name>
    <dbReference type="NCBI Taxonomy" id="869390"/>
    <lineage>
        <taxon>Eukaryota</taxon>
        <taxon>Fungi</taxon>
        <taxon>Dikarya</taxon>
        <taxon>Ascomycota</taxon>
        <taxon>Pezizomycotina</taxon>
        <taxon>Dothideomycetes</taxon>
        <taxon>Dothideomycetes incertae sedis</taxon>
        <taxon>Botryosphaeriales</taxon>
        <taxon>Botryosphaeriaceae</taxon>
        <taxon>Lasiodiplodia</taxon>
    </lineage>
</organism>
<evidence type="ECO:0000256" key="1">
    <source>
        <dbReference type="SAM" id="MobiDB-lite"/>
    </source>
</evidence>